<gene>
    <name evidence="4" type="ORF">RHGRI_000276</name>
</gene>
<dbReference type="Pfam" id="PF02181">
    <property type="entry name" value="FH2"/>
    <property type="match status" value="1"/>
</dbReference>
<sequence length="307" mass="34818">MLLIPQQSRQATHFSKSIFFGNSHCIQVKIDISFTWCSYQIRNSVKFKRVMQTILSLGNALNQGTARGSAIGFRLDSLLKLTETRARNNKMTLMHYLCKAIVICVVSIRSAYLHESQKLRPMAALPTVKDPSNVDWHMVLADKLPQLLDYAKDLASLEPASKIQLKYLAEEMQAVSKGLEKVVQELSESENDGPVSEEFRKTLKEFLSFAEGEVRSLALLYSGVGRNVDALILYFGEDPSRCTFEQVVSTLLNFVRMFNRAHEENCKQLELDKKKADKEAESEKLKTHSPQKISEHLLHSQIKSPII</sequence>
<accession>A0AAV6LGE6</accession>
<dbReference type="AlphaFoldDB" id="A0AAV6LGE6"/>
<dbReference type="Gene3D" id="1.20.58.2220">
    <property type="entry name" value="Formin, FH2 domain"/>
    <property type="match status" value="1"/>
</dbReference>
<dbReference type="PANTHER" id="PTHR45733">
    <property type="entry name" value="FORMIN-J"/>
    <property type="match status" value="1"/>
</dbReference>
<evidence type="ECO:0000256" key="1">
    <source>
        <dbReference type="ARBA" id="ARBA00006468"/>
    </source>
</evidence>
<feature type="coiled-coil region" evidence="2">
    <location>
        <begin position="259"/>
        <end position="286"/>
    </location>
</feature>
<dbReference type="SUPFAM" id="SSF101447">
    <property type="entry name" value="Formin homology 2 domain (FH2 domain)"/>
    <property type="match status" value="1"/>
</dbReference>
<name>A0AAV6LGE6_9ERIC</name>
<keyword evidence="5" id="KW-1185">Reference proteome</keyword>
<reference evidence="4" key="1">
    <citation type="submission" date="2020-08" db="EMBL/GenBank/DDBJ databases">
        <title>Plant Genome Project.</title>
        <authorList>
            <person name="Zhang R.-G."/>
        </authorList>
    </citation>
    <scope>NUCLEOTIDE SEQUENCE</scope>
    <source>
        <strain evidence="4">WSP0</strain>
        <tissue evidence="4">Leaf</tissue>
    </source>
</reference>
<dbReference type="Proteomes" id="UP000823749">
    <property type="component" value="Chromosome 1"/>
</dbReference>
<keyword evidence="2" id="KW-0175">Coiled coil</keyword>
<proteinExistence type="inferred from homology"/>
<dbReference type="PROSITE" id="PS51444">
    <property type="entry name" value="FH2"/>
    <property type="match status" value="1"/>
</dbReference>
<evidence type="ECO:0000259" key="3">
    <source>
        <dbReference type="PROSITE" id="PS51444"/>
    </source>
</evidence>
<dbReference type="EMBL" id="JACTNZ010000001">
    <property type="protein sequence ID" value="KAG5564052.1"/>
    <property type="molecule type" value="Genomic_DNA"/>
</dbReference>
<evidence type="ECO:0000256" key="2">
    <source>
        <dbReference type="SAM" id="Coils"/>
    </source>
</evidence>
<dbReference type="InterPro" id="IPR015425">
    <property type="entry name" value="FH2_Formin"/>
</dbReference>
<organism evidence="4 5">
    <name type="scientific">Rhododendron griersonianum</name>
    <dbReference type="NCBI Taxonomy" id="479676"/>
    <lineage>
        <taxon>Eukaryota</taxon>
        <taxon>Viridiplantae</taxon>
        <taxon>Streptophyta</taxon>
        <taxon>Embryophyta</taxon>
        <taxon>Tracheophyta</taxon>
        <taxon>Spermatophyta</taxon>
        <taxon>Magnoliopsida</taxon>
        <taxon>eudicotyledons</taxon>
        <taxon>Gunneridae</taxon>
        <taxon>Pentapetalae</taxon>
        <taxon>asterids</taxon>
        <taxon>Ericales</taxon>
        <taxon>Ericaceae</taxon>
        <taxon>Ericoideae</taxon>
        <taxon>Rhodoreae</taxon>
        <taxon>Rhododendron</taxon>
    </lineage>
</organism>
<comment type="caution">
    <text evidence="4">The sequence shown here is derived from an EMBL/GenBank/DDBJ whole genome shotgun (WGS) entry which is preliminary data.</text>
</comment>
<dbReference type="PANTHER" id="PTHR45733:SF8">
    <property type="entry name" value="FORMIN-J"/>
    <property type="match status" value="1"/>
</dbReference>
<dbReference type="InterPro" id="IPR051144">
    <property type="entry name" value="Formin_homology_domain"/>
</dbReference>
<protein>
    <recommendedName>
        <fullName evidence="3">FH2 domain-containing protein</fullName>
    </recommendedName>
</protein>
<evidence type="ECO:0000313" key="4">
    <source>
        <dbReference type="EMBL" id="KAG5564052.1"/>
    </source>
</evidence>
<evidence type="ECO:0000313" key="5">
    <source>
        <dbReference type="Proteomes" id="UP000823749"/>
    </source>
</evidence>
<comment type="similarity">
    <text evidence="1">Belongs to the formin-like family. Class-II subfamily.</text>
</comment>
<dbReference type="InterPro" id="IPR042201">
    <property type="entry name" value="FH2_Formin_sf"/>
</dbReference>
<feature type="domain" description="FH2" evidence="3">
    <location>
        <begin position="1"/>
        <end position="284"/>
    </location>
</feature>